<evidence type="ECO:0000313" key="1">
    <source>
        <dbReference type="EMBL" id="KAK7422744.1"/>
    </source>
</evidence>
<reference evidence="1 2" key="1">
    <citation type="journal article" date="2025" name="Microbiol. Resour. Announc.">
        <title>Draft genome sequences for Neonectria magnoliae and Neonectria punicea, canker pathogens of Liriodendron tulipifera and Acer saccharum in West Virginia.</title>
        <authorList>
            <person name="Petronek H.M."/>
            <person name="Kasson M.T."/>
            <person name="Metheny A.M."/>
            <person name="Stauder C.M."/>
            <person name="Lovett B."/>
            <person name="Lynch S.C."/>
            <person name="Garnas J.R."/>
            <person name="Kasson L.R."/>
            <person name="Stajich J.E."/>
        </authorList>
    </citation>
    <scope>NUCLEOTIDE SEQUENCE [LARGE SCALE GENOMIC DNA]</scope>
    <source>
        <strain evidence="1 2">NRRL 64651</strain>
    </source>
</reference>
<sequence>MPDFVHQITRSFCNNGQTWAVEIGLEFEFPEAETEEGYMVFTNEEILACFEPAISHIIDTIKDQVNVMYAQGKTMETQKPPVFVQAILSLSEHINASTYIMRFSTALLLLIPLVAAVPATDSAKALPDLSGAGESGFDFLSDDSDGLSLAAAKVCPAKYPRYCSIGGFCCRTKKCCKKQCCQNSAKYCIKGLCYK</sequence>
<protein>
    <submittedName>
        <fullName evidence="1">Uncharacterized protein</fullName>
    </submittedName>
</protein>
<gene>
    <name evidence="1" type="ORF">QQZ08_009368</name>
</gene>
<accession>A0ABR1HP55</accession>
<organism evidence="1 2">
    <name type="scientific">Neonectria magnoliae</name>
    <dbReference type="NCBI Taxonomy" id="2732573"/>
    <lineage>
        <taxon>Eukaryota</taxon>
        <taxon>Fungi</taxon>
        <taxon>Dikarya</taxon>
        <taxon>Ascomycota</taxon>
        <taxon>Pezizomycotina</taxon>
        <taxon>Sordariomycetes</taxon>
        <taxon>Hypocreomycetidae</taxon>
        <taxon>Hypocreales</taxon>
        <taxon>Nectriaceae</taxon>
        <taxon>Neonectria</taxon>
    </lineage>
</organism>
<name>A0ABR1HP55_9HYPO</name>
<keyword evidence="2" id="KW-1185">Reference proteome</keyword>
<dbReference type="EMBL" id="JAZAVK010000105">
    <property type="protein sequence ID" value="KAK7422744.1"/>
    <property type="molecule type" value="Genomic_DNA"/>
</dbReference>
<comment type="caution">
    <text evidence="1">The sequence shown here is derived from an EMBL/GenBank/DDBJ whole genome shotgun (WGS) entry which is preliminary data.</text>
</comment>
<dbReference type="Proteomes" id="UP001498421">
    <property type="component" value="Unassembled WGS sequence"/>
</dbReference>
<proteinExistence type="predicted"/>
<evidence type="ECO:0000313" key="2">
    <source>
        <dbReference type="Proteomes" id="UP001498421"/>
    </source>
</evidence>